<dbReference type="Proteomes" id="UP001501020">
    <property type="component" value="Unassembled WGS sequence"/>
</dbReference>
<comment type="caution">
    <text evidence="2">The sequence shown here is derived from an EMBL/GenBank/DDBJ whole genome shotgun (WGS) entry which is preliminary data.</text>
</comment>
<dbReference type="Pfam" id="PF02441">
    <property type="entry name" value="Flavoprotein"/>
    <property type="match status" value="1"/>
</dbReference>
<dbReference type="SUPFAM" id="SSF52507">
    <property type="entry name" value="Homo-oligomeric flavin-containing Cys decarboxylases, HFCD"/>
    <property type="match status" value="1"/>
</dbReference>
<gene>
    <name evidence="2" type="ORF">GCM10009727_03630</name>
</gene>
<evidence type="ECO:0000313" key="3">
    <source>
        <dbReference type="Proteomes" id="UP001501020"/>
    </source>
</evidence>
<feature type="domain" description="Flavoprotein" evidence="1">
    <location>
        <begin position="15"/>
        <end position="143"/>
    </location>
</feature>
<reference evidence="2 3" key="1">
    <citation type="journal article" date="2019" name="Int. J. Syst. Evol. Microbiol.">
        <title>The Global Catalogue of Microorganisms (GCM) 10K type strain sequencing project: providing services to taxonomists for standard genome sequencing and annotation.</title>
        <authorList>
            <consortium name="The Broad Institute Genomics Platform"/>
            <consortium name="The Broad Institute Genome Sequencing Center for Infectious Disease"/>
            <person name="Wu L."/>
            <person name="Ma J."/>
        </authorList>
    </citation>
    <scope>NUCLEOTIDE SEQUENCE [LARGE SCALE GENOMIC DNA]</scope>
    <source>
        <strain evidence="2 3">JCM 13850</strain>
    </source>
</reference>
<keyword evidence="3" id="KW-1185">Reference proteome</keyword>
<dbReference type="Gene3D" id="3.40.50.1950">
    <property type="entry name" value="Flavin prenyltransferase-like"/>
    <property type="match status" value="1"/>
</dbReference>
<name>A0ABN2Y127_9ACTN</name>
<dbReference type="EMBL" id="BAAAMR010000002">
    <property type="protein sequence ID" value="GAA2119637.1"/>
    <property type="molecule type" value="Genomic_DNA"/>
</dbReference>
<evidence type="ECO:0000259" key="1">
    <source>
        <dbReference type="Pfam" id="PF02441"/>
    </source>
</evidence>
<dbReference type="RefSeq" id="WP_344260616.1">
    <property type="nucleotide sequence ID" value="NZ_BAAAMR010000002.1"/>
</dbReference>
<evidence type="ECO:0000313" key="2">
    <source>
        <dbReference type="EMBL" id="GAA2119637.1"/>
    </source>
</evidence>
<dbReference type="InterPro" id="IPR036551">
    <property type="entry name" value="Flavin_trans-like"/>
</dbReference>
<proteinExistence type="predicted"/>
<accession>A0ABN2Y127</accession>
<protein>
    <submittedName>
        <fullName evidence="2">Flavoprotein</fullName>
    </submittedName>
</protein>
<sequence>MTDAGADDEGRRVLYVIVCAAGPAGDVGKLVTLAHQRGWDVQIIATPSALDFIDAEALEKQTGRPVRSHYRKPGEPRSPKADAIIVAPATYNTINKWAAGISDTYALGILAEAPTLGIPVTVLPFVNTALAARRPFQQSVKDLRNEGARVLLGSGGFEPHAPGTGGGQIETYPWQTALDEAEHALPPH</sequence>
<dbReference type="InterPro" id="IPR003382">
    <property type="entry name" value="Flavoprotein"/>
</dbReference>
<organism evidence="2 3">
    <name type="scientific">Actinomadura napierensis</name>
    <dbReference type="NCBI Taxonomy" id="267854"/>
    <lineage>
        <taxon>Bacteria</taxon>
        <taxon>Bacillati</taxon>
        <taxon>Actinomycetota</taxon>
        <taxon>Actinomycetes</taxon>
        <taxon>Streptosporangiales</taxon>
        <taxon>Thermomonosporaceae</taxon>
        <taxon>Actinomadura</taxon>
    </lineage>
</organism>